<gene>
    <name evidence="2" type="ORF">DYB25_007510</name>
</gene>
<dbReference type="AlphaFoldDB" id="A0A396ZSN6"/>
<dbReference type="Proteomes" id="UP000266239">
    <property type="component" value="Unassembled WGS sequence"/>
</dbReference>
<dbReference type="VEuPathDB" id="FungiDB:H257_06988"/>
<dbReference type="EMBL" id="QUTA01011211">
    <property type="protein sequence ID" value="RHX98742.1"/>
    <property type="molecule type" value="Genomic_DNA"/>
</dbReference>
<proteinExistence type="predicted"/>
<evidence type="ECO:0000313" key="2">
    <source>
        <dbReference type="EMBL" id="RHX98742.1"/>
    </source>
</evidence>
<comment type="caution">
    <text evidence="2">The sequence shown here is derived from an EMBL/GenBank/DDBJ whole genome shotgun (WGS) entry which is preliminary data.</text>
</comment>
<reference evidence="2 3" key="1">
    <citation type="submission" date="2018-08" db="EMBL/GenBank/DDBJ databases">
        <title>Aphanomyces genome sequencing and annotation.</title>
        <authorList>
            <person name="Minardi D."/>
            <person name="Oidtmann B."/>
            <person name="Van Der Giezen M."/>
            <person name="Studholme D.J."/>
        </authorList>
    </citation>
    <scope>NUCLEOTIDE SEQUENCE [LARGE SCALE GENOMIC DNA]</scope>
    <source>
        <strain evidence="2 3">Yx</strain>
    </source>
</reference>
<organism evidence="2 3">
    <name type="scientific">Aphanomyces astaci</name>
    <name type="common">Crayfish plague agent</name>
    <dbReference type="NCBI Taxonomy" id="112090"/>
    <lineage>
        <taxon>Eukaryota</taxon>
        <taxon>Sar</taxon>
        <taxon>Stramenopiles</taxon>
        <taxon>Oomycota</taxon>
        <taxon>Saprolegniomycetes</taxon>
        <taxon>Saprolegniales</taxon>
        <taxon>Verrucalvaceae</taxon>
        <taxon>Aphanomyces</taxon>
    </lineage>
</organism>
<name>A0A396ZSN6_APHAT</name>
<feature type="coiled-coil region" evidence="1">
    <location>
        <begin position="25"/>
        <end position="77"/>
    </location>
</feature>
<protein>
    <submittedName>
        <fullName evidence="2">Uncharacterized protein</fullName>
    </submittedName>
</protein>
<keyword evidence="1" id="KW-0175">Coiled coil</keyword>
<sequence length="144" mass="16376">MDVQSMLAQIQENHQASLHALSTQVHALRDTCDLQEKEIQLLRQTFARDNAKAVVERMLLRRQLEEARASASALSETVTLLNHELQTKSMESDDVDQQCICTKSLILVAWTSTTASIDNSIAILELALRLRFRRPCFPRNRDLS</sequence>
<evidence type="ECO:0000256" key="1">
    <source>
        <dbReference type="SAM" id="Coils"/>
    </source>
</evidence>
<evidence type="ECO:0000313" key="3">
    <source>
        <dbReference type="Proteomes" id="UP000266239"/>
    </source>
</evidence>
<accession>A0A396ZSN6</accession>